<dbReference type="RefSeq" id="WP_020646202.1">
    <property type="nucleotide sequence ID" value="NZ_QHHU01000001.1"/>
</dbReference>
<dbReference type="SUPFAM" id="SSF55166">
    <property type="entry name" value="Hedgehog/DD-peptidase"/>
    <property type="match status" value="1"/>
</dbReference>
<proteinExistence type="predicted"/>
<comment type="caution">
    <text evidence="2">The sequence shown here is derived from an EMBL/GenBank/DDBJ whole genome shotgun (WGS) entry which is preliminary data.</text>
</comment>
<dbReference type="SMR" id="A0A428X5S8"/>
<dbReference type="Proteomes" id="UP000286716">
    <property type="component" value="Unassembled WGS sequence"/>
</dbReference>
<accession>A0A428X5S8</accession>
<feature type="domain" description="D-alanyl-D-alanine carboxypeptidase-like core" evidence="1">
    <location>
        <begin position="79"/>
        <end position="180"/>
    </location>
</feature>
<protein>
    <submittedName>
        <fullName evidence="2">Peptidase M15</fullName>
    </submittedName>
</protein>
<sequence>MTYRESARTTTRRIPGAVVPVARRIRGVLLAGLRAVGTRIARSPGRPVRPQDRAGLGKTHGAVPAGVTVFDDDVPAVTRLDPALLSALRRAATAAADGGVELCVNSGWRSPEYQSRLLREAVAKYGSAAAAARWVATPETSIHVAGKAVDIGPPASASWLSEHGADYGLCRVYRNEPWHFELRPEAIEHGCPPLYADPSHDPRLRR</sequence>
<evidence type="ECO:0000313" key="2">
    <source>
        <dbReference type="EMBL" id="RSM50659.1"/>
    </source>
</evidence>
<keyword evidence="3" id="KW-1185">Reference proteome</keyword>
<dbReference type="AlphaFoldDB" id="A0A428X5S8"/>
<dbReference type="EMBL" id="QHHU01000001">
    <property type="protein sequence ID" value="RSM50659.1"/>
    <property type="molecule type" value="Genomic_DNA"/>
</dbReference>
<dbReference type="PANTHER" id="PTHR34385">
    <property type="entry name" value="D-ALANYL-D-ALANINE CARBOXYPEPTIDASE"/>
    <property type="match status" value="1"/>
</dbReference>
<evidence type="ECO:0000313" key="3">
    <source>
        <dbReference type="Proteomes" id="UP000286716"/>
    </source>
</evidence>
<dbReference type="GO" id="GO:0006508">
    <property type="term" value="P:proteolysis"/>
    <property type="evidence" value="ECO:0007669"/>
    <property type="project" value="InterPro"/>
</dbReference>
<dbReference type="Gene3D" id="3.30.1380.10">
    <property type="match status" value="1"/>
</dbReference>
<dbReference type="GO" id="GO:0008233">
    <property type="term" value="F:peptidase activity"/>
    <property type="evidence" value="ECO:0007669"/>
    <property type="project" value="InterPro"/>
</dbReference>
<organism evidence="2 3">
    <name type="scientific">Amycolatopsis balhimycina DSM 5908</name>
    <dbReference type="NCBI Taxonomy" id="1081091"/>
    <lineage>
        <taxon>Bacteria</taxon>
        <taxon>Bacillati</taxon>
        <taxon>Actinomycetota</taxon>
        <taxon>Actinomycetes</taxon>
        <taxon>Pseudonocardiales</taxon>
        <taxon>Pseudonocardiaceae</taxon>
        <taxon>Amycolatopsis</taxon>
    </lineage>
</organism>
<dbReference type="CDD" id="cd14846">
    <property type="entry name" value="Peptidase_M15_like"/>
    <property type="match status" value="1"/>
</dbReference>
<dbReference type="PANTHER" id="PTHR34385:SF1">
    <property type="entry name" value="PEPTIDOGLYCAN L-ALANYL-D-GLUTAMATE ENDOPEPTIDASE CWLK"/>
    <property type="match status" value="1"/>
</dbReference>
<evidence type="ECO:0000259" key="1">
    <source>
        <dbReference type="Pfam" id="PF02557"/>
    </source>
</evidence>
<dbReference type="InterPro" id="IPR052179">
    <property type="entry name" value="DD-CPase-like"/>
</dbReference>
<dbReference type="InterPro" id="IPR009045">
    <property type="entry name" value="Zn_M74/Hedgehog-like"/>
</dbReference>
<dbReference type="InterPro" id="IPR003709">
    <property type="entry name" value="VanY-like_core_dom"/>
</dbReference>
<gene>
    <name evidence="2" type="ORF">DMA12_00370</name>
</gene>
<dbReference type="Pfam" id="PF02557">
    <property type="entry name" value="VanY"/>
    <property type="match status" value="1"/>
</dbReference>
<reference evidence="2 3" key="1">
    <citation type="submission" date="2018-05" db="EMBL/GenBank/DDBJ databases">
        <title>Evolution of GPA BGCs.</title>
        <authorList>
            <person name="Waglechner N."/>
            <person name="Wright G.D."/>
        </authorList>
    </citation>
    <scope>NUCLEOTIDE SEQUENCE [LARGE SCALE GENOMIC DNA]</scope>
    <source>
        <strain evidence="2 3">DSM 5908</strain>
    </source>
</reference>
<name>A0A428X5S8_AMYBA</name>
<dbReference type="OrthoDB" id="3293184at2"/>